<evidence type="ECO:0000256" key="15">
    <source>
        <dbReference type="SAM" id="SignalP"/>
    </source>
</evidence>
<feature type="domain" description="Chitin-binding type-1" evidence="16">
    <location>
        <begin position="26"/>
        <end position="64"/>
    </location>
</feature>
<dbReference type="InterPro" id="IPR023346">
    <property type="entry name" value="Lysozyme-like_dom_sf"/>
</dbReference>
<evidence type="ECO:0000259" key="16">
    <source>
        <dbReference type="PROSITE" id="PS50941"/>
    </source>
</evidence>
<dbReference type="InterPro" id="IPR036861">
    <property type="entry name" value="Endochitinase-like_sf"/>
</dbReference>
<dbReference type="AlphaFoldDB" id="A0A7J6GXK4"/>
<dbReference type="PANTHER" id="PTHR22595:SF193">
    <property type="entry name" value="ENDOCHITINASE EP3"/>
    <property type="match status" value="1"/>
</dbReference>
<feature type="disulfide bond" evidence="13">
    <location>
        <begin position="978"/>
        <end position="992"/>
    </location>
</feature>
<evidence type="ECO:0000256" key="2">
    <source>
        <dbReference type="ARBA" id="ARBA00009373"/>
    </source>
</evidence>
<dbReference type="FunFam" id="1.10.530.10:FF:000052">
    <property type="entry name" value="Endochitinase PR4"/>
    <property type="match status" value="1"/>
</dbReference>
<proteinExistence type="inferred from homology"/>
<keyword evidence="5 15" id="KW-0732">Signal</keyword>
<feature type="disulfide bond" evidence="13">
    <location>
        <begin position="39"/>
        <end position="53"/>
    </location>
</feature>
<feature type="domain" description="Chitin-binding type-1" evidence="16">
    <location>
        <begin position="968"/>
        <end position="1003"/>
    </location>
</feature>
<comment type="similarity">
    <text evidence="2">Belongs to the glycosyl hydrolase 19 family. Chitinase class I subfamily.</text>
</comment>
<sequence length="1216" mass="133014">MSILKMRNILLSLSLLATLGLSVVSKTPCGSKTCGNGECCSKYGFCGKGKDYCGANCRGGPCTINDVSVAKIVTPQFFDGIKSKIANQNCPGKNFYTRQAFLVALNSYRHFARIGTLADSKREIAAFFAHVTFETRYFCFKEEIGNRNEKYCDQSYKQYPCNPKKRYDGRGPLQLSWNYNYGGAGKANNFDGLNFPEIVANDPVISFKTALWFWVENVSPVIEQGFGASIRKINRIECGGKQRVKVKARVDLYRNYCRQFGVKPGRNLFFQHKLSFIINYYYFSKMAILKVRNVLLLNLTLLAIVAASVVGTIPCGSGTCGDNECCSKFGYCGTDNDYCGANCRAGRCTKNSVSVANIVTQQFFNDIMNKATNGNCPGKRFYSRQAFLSALNSYPNFGRIGSVDDSKREIAAFFAHVTHETGYFCYKEENGNQNDKYCDRSYNEYPCNPRKRYNGRGPLQLSWNYNYGGAGKAHNFDGLNSPEIVANNPVISFKTALWFWMENASPVMDQGFGETIKKINGPECGGRQSAQVKSRSTEEMGKGVENSEHHQEAYGAFWPSGLACTVAEWSFMHTKMASLKAQNNLKLPFFLLLGLIALLGVPKTCNAQTPCGSSTCAANECCSKSGFCGTDAAYCGGDCRGGACTTNGVSVGDIVTPQFFNDIINNGIANNQGCPGQNFYSREVFLQALDSFPPFGRSGSVDDSKREIAAFFAHVTHETGSLCFIEESDNQAKVYCDQERVGEYPCNPSKRYYGRGPLQLTWNYNYGAAGRALEFNGLDSPEIVATDPLTSFKASLWYWMENVHSVLDQGFGATILKINGIECGGESSSVPALYQTRTQDNSSNPTHTLPTLSQTHTTSQPPSHLPYQNPAHTSPKLKGIMLDSNLSKSFLSPTVSIVKNSSKTNPPSLIPPSAPLSSTSSDVAVHFPSHKNKHYYYSSSTKKKMVSQNTLMVLVVVVVAVILGQAAAQNCGCAANECCSRFGFCGTTEDYCGSGCQEGPCKTAPLAPSTHNVTVAEIVTPEFFNGILDQADAGCAGKSFYSRNVFLEALNSFSGFGQVGSIDDSKREIAAFFGHVTHETGHFCYIEEINGPSRDYCDETNTEYPCNPSKGYYGRGPIQLSWNFNYGPAGESIGFDGLNSPETVATDSVVSFKTALWYWMGSVRPVIGEGFGATIRAINGALECDGGNSATVQARIEYYTDYCNQLGVDPGQNLTC</sequence>
<keyword evidence="8" id="KW-0146">Chitin degradation</keyword>
<evidence type="ECO:0000256" key="11">
    <source>
        <dbReference type="ARBA" id="ARBA00023295"/>
    </source>
</evidence>
<evidence type="ECO:0000256" key="7">
    <source>
        <dbReference type="ARBA" id="ARBA00022821"/>
    </source>
</evidence>
<keyword evidence="18" id="KW-1185">Reference proteome</keyword>
<keyword evidence="12" id="KW-0624">Polysaccharide degradation</keyword>
<keyword evidence="9 13" id="KW-1015">Disulfide bond</keyword>
<feature type="disulfide bond" evidence="13">
    <location>
        <begin position="320"/>
        <end position="332"/>
    </location>
</feature>
<dbReference type="SUPFAM" id="SSF57016">
    <property type="entry name" value="Plant lectins/antimicrobial peptides"/>
    <property type="match status" value="4"/>
</dbReference>
<dbReference type="InterPro" id="IPR000726">
    <property type="entry name" value="Glyco_hydro_19_cat"/>
</dbReference>
<dbReference type="PANTHER" id="PTHR22595">
    <property type="entry name" value="CHITINASE-RELATED"/>
    <property type="match status" value="1"/>
</dbReference>
<dbReference type="GO" id="GO:0006032">
    <property type="term" value="P:chitin catabolic process"/>
    <property type="evidence" value="ECO:0007669"/>
    <property type="project" value="UniProtKB-KW"/>
</dbReference>
<dbReference type="GO" id="GO:0000272">
    <property type="term" value="P:polysaccharide catabolic process"/>
    <property type="evidence" value="ECO:0007669"/>
    <property type="project" value="UniProtKB-KW"/>
</dbReference>
<dbReference type="CDD" id="cd00035">
    <property type="entry name" value="ChtBD1"/>
    <property type="match status" value="4"/>
</dbReference>
<comment type="caution">
    <text evidence="17">The sequence shown here is derived from an EMBL/GenBank/DDBJ whole genome shotgun (WGS) entry which is preliminary data.</text>
</comment>
<dbReference type="SUPFAM" id="SSF53955">
    <property type="entry name" value="Lysozyme-like"/>
    <property type="match status" value="4"/>
</dbReference>
<dbReference type="Pfam" id="PF00187">
    <property type="entry name" value="Chitin_bind_1"/>
    <property type="match status" value="2"/>
</dbReference>
<name>A0A7J6GXK4_CANSA</name>
<evidence type="ECO:0000256" key="6">
    <source>
        <dbReference type="ARBA" id="ARBA00022801"/>
    </source>
</evidence>
<dbReference type="EMBL" id="JAATIQ010000077">
    <property type="protein sequence ID" value="KAF4387615.1"/>
    <property type="molecule type" value="Genomic_DNA"/>
</dbReference>
<keyword evidence="10" id="KW-0119">Carbohydrate metabolism</keyword>
<dbReference type="SMART" id="SM00270">
    <property type="entry name" value="ChtBD1"/>
    <property type="match status" value="4"/>
</dbReference>
<dbReference type="PROSITE" id="PS00774">
    <property type="entry name" value="CHITINASE_19_2"/>
    <property type="match status" value="3"/>
</dbReference>
<comment type="caution">
    <text evidence="13">Lacks conserved residue(s) required for the propagation of feature annotation.</text>
</comment>
<feature type="disulfide bond" evidence="13">
    <location>
        <begin position="325"/>
        <end position="339"/>
    </location>
</feature>
<organism evidence="17 18">
    <name type="scientific">Cannabis sativa</name>
    <name type="common">Hemp</name>
    <name type="synonym">Marijuana</name>
    <dbReference type="NCBI Taxonomy" id="3483"/>
    <lineage>
        <taxon>Eukaryota</taxon>
        <taxon>Viridiplantae</taxon>
        <taxon>Streptophyta</taxon>
        <taxon>Embryophyta</taxon>
        <taxon>Tracheophyta</taxon>
        <taxon>Spermatophyta</taxon>
        <taxon>Magnoliopsida</taxon>
        <taxon>eudicotyledons</taxon>
        <taxon>Gunneridae</taxon>
        <taxon>Pentapetalae</taxon>
        <taxon>rosids</taxon>
        <taxon>fabids</taxon>
        <taxon>Rosales</taxon>
        <taxon>Cannabaceae</taxon>
        <taxon>Cannabis</taxon>
    </lineage>
</organism>
<dbReference type="GO" id="GO:0006952">
    <property type="term" value="P:defense response"/>
    <property type="evidence" value="ECO:0007669"/>
    <property type="project" value="UniProtKB-KW"/>
</dbReference>
<dbReference type="EC" id="3.2.1.14" evidence="3"/>
<feature type="disulfide bond" evidence="13">
    <location>
        <begin position="973"/>
        <end position="985"/>
    </location>
</feature>
<dbReference type="InterPro" id="IPR018371">
    <property type="entry name" value="Chitin-binding_1_CS"/>
</dbReference>
<dbReference type="GO" id="GO:0016998">
    <property type="term" value="P:cell wall macromolecule catabolic process"/>
    <property type="evidence" value="ECO:0007669"/>
    <property type="project" value="InterPro"/>
</dbReference>
<evidence type="ECO:0000256" key="12">
    <source>
        <dbReference type="ARBA" id="ARBA00023326"/>
    </source>
</evidence>
<feature type="region of interest" description="Disordered" evidence="14">
    <location>
        <begin position="837"/>
        <end position="872"/>
    </location>
</feature>
<feature type="domain" description="Chitin-binding type-1" evidence="16">
    <location>
        <begin position="608"/>
        <end position="646"/>
    </location>
</feature>
<dbReference type="Gene3D" id="3.30.60.10">
    <property type="entry name" value="Endochitinase-like"/>
    <property type="match status" value="4"/>
</dbReference>
<keyword evidence="11" id="KW-0326">Glycosidase</keyword>
<dbReference type="Gene3D" id="1.10.530.10">
    <property type="match status" value="4"/>
</dbReference>
<reference evidence="17 18" key="1">
    <citation type="journal article" date="2020" name="bioRxiv">
        <title>Sequence and annotation of 42 cannabis genomes reveals extensive copy number variation in cannabinoid synthesis and pathogen resistance genes.</title>
        <authorList>
            <person name="Mckernan K.J."/>
            <person name="Helbert Y."/>
            <person name="Kane L.T."/>
            <person name="Ebling H."/>
            <person name="Zhang L."/>
            <person name="Liu B."/>
            <person name="Eaton Z."/>
            <person name="Mclaughlin S."/>
            <person name="Kingan S."/>
            <person name="Baybayan P."/>
            <person name="Concepcion G."/>
            <person name="Jordan M."/>
            <person name="Riva A."/>
            <person name="Barbazuk W."/>
            <person name="Harkins T."/>
        </authorList>
    </citation>
    <scope>NUCLEOTIDE SEQUENCE [LARGE SCALE GENOMIC DNA]</scope>
    <source>
        <strain evidence="18">cv. Jamaican Lion 4</strain>
        <tissue evidence="17">Leaf</tissue>
    </source>
</reference>
<dbReference type="CDD" id="cd00325">
    <property type="entry name" value="chitinase_GH19"/>
    <property type="match status" value="4"/>
</dbReference>
<dbReference type="InterPro" id="IPR001002">
    <property type="entry name" value="Chitin-bd_1"/>
</dbReference>
<keyword evidence="7" id="KW-0611">Plant defense</keyword>
<gene>
    <name evidence="17" type="ORF">G4B88_003942</name>
</gene>
<protein>
    <recommendedName>
        <fullName evidence="3">chitinase</fullName>
        <ecNumber evidence="3">3.2.1.14</ecNumber>
    </recommendedName>
</protein>
<feature type="disulfide bond" evidence="13">
    <location>
        <begin position="621"/>
        <end position="635"/>
    </location>
</feature>
<evidence type="ECO:0000256" key="14">
    <source>
        <dbReference type="SAM" id="MobiDB-lite"/>
    </source>
</evidence>
<evidence type="ECO:0000256" key="3">
    <source>
        <dbReference type="ARBA" id="ARBA00012729"/>
    </source>
</evidence>
<dbReference type="GO" id="GO:0008061">
    <property type="term" value="F:chitin binding"/>
    <property type="evidence" value="ECO:0007669"/>
    <property type="project" value="UniProtKB-UniRule"/>
</dbReference>
<dbReference type="Proteomes" id="UP000583929">
    <property type="component" value="Unassembled WGS sequence"/>
</dbReference>
<feature type="signal peptide" evidence="15">
    <location>
        <begin position="1"/>
        <end position="25"/>
    </location>
</feature>
<feature type="domain" description="Chitin-binding type-1" evidence="16">
    <location>
        <begin position="312"/>
        <end position="350"/>
    </location>
</feature>
<dbReference type="PROSITE" id="PS00026">
    <property type="entry name" value="CHIT_BIND_I_1"/>
    <property type="match status" value="4"/>
</dbReference>
<evidence type="ECO:0000256" key="10">
    <source>
        <dbReference type="ARBA" id="ARBA00023277"/>
    </source>
</evidence>
<evidence type="ECO:0000256" key="13">
    <source>
        <dbReference type="PROSITE-ProRule" id="PRU00261"/>
    </source>
</evidence>
<evidence type="ECO:0000256" key="8">
    <source>
        <dbReference type="ARBA" id="ARBA00023024"/>
    </source>
</evidence>
<evidence type="ECO:0000256" key="4">
    <source>
        <dbReference type="ARBA" id="ARBA00022669"/>
    </source>
</evidence>
<evidence type="ECO:0000313" key="18">
    <source>
        <dbReference type="Proteomes" id="UP000583929"/>
    </source>
</evidence>
<dbReference type="Pfam" id="PF00182">
    <property type="entry name" value="Glyco_hydro_19"/>
    <property type="match status" value="5"/>
</dbReference>
<dbReference type="FunFam" id="3.30.20.10:FF:000001">
    <property type="entry name" value="Endochitinase (Chitinase)"/>
    <property type="match status" value="4"/>
</dbReference>
<feature type="chain" id="PRO_5029556252" description="chitinase" evidence="15">
    <location>
        <begin position="26"/>
        <end position="1216"/>
    </location>
</feature>
<evidence type="ECO:0000313" key="17">
    <source>
        <dbReference type="EMBL" id="KAF4387615.1"/>
    </source>
</evidence>
<dbReference type="GO" id="GO:0008843">
    <property type="term" value="F:endochitinase activity"/>
    <property type="evidence" value="ECO:0007669"/>
    <property type="project" value="UniProtKB-EC"/>
</dbReference>
<dbReference type="PROSITE" id="PS00773">
    <property type="entry name" value="CHITINASE_19_1"/>
    <property type="match status" value="4"/>
</dbReference>
<evidence type="ECO:0000256" key="1">
    <source>
        <dbReference type="ARBA" id="ARBA00000822"/>
    </source>
</evidence>
<dbReference type="Gene3D" id="3.30.20.10">
    <property type="entry name" value="Endochitinase, domain 2"/>
    <property type="match status" value="4"/>
</dbReference>
<feature type="compositionally biased region" description="Polar residues" evidence="14">
    <location>
        <begin position="837"/>
        <end position="862"/>
    </location>
</feature>
<feature type="disulfide bond" evidence="13">
    <location>
        <begin position="34"/>
        <end position="46"/>
    </location>
</feature>
<dbReference type="PROSITE" id="PS50941">
    <property type="entry name" value="CHIT_BIND_I_2"/>
    <property type="match status" value="4"/>
</dbReference>
<feature type="disulfide bond" evidence="13">
    <location>
        <begin position="616"/>
        <end position="628"/>
    </location>
</feature>
<dbReference type="FunFam" id="3.30.60.10:FF:000003">
    <property type="entry name" value="Class IV chitinase"/>
    <property type="match status" value="1"/>
</dbReference>
<evidence type="ECO:0000256" key="5">
    <source>
        <dbReference type="ARBA" id="ARBA00022729"/>
    </source>
</evidence>
<keyword evidence="4 13" id="KW-0147">Chitin-binding</keyword>
<evidence type="ECO:0000256" key="9">
    <source>
        <dbReference type="ARBA" id="ARBA00023157"/>
    </source>
</evidence>
<comment type="catalytic activity">
    <reaction evidence="1">
        <text>Random endo-hydrolysis of N-acetyl-beta-D-glucosaminide (1-&gt;4)-beta-linkages in chitin and chitodextrins.</text>
        <dbReference type="EC" id="3.2.1.14"/>
    </reaction>
</comment>
<keyword evidence="6" id="KW-0378">Hydrolase</keyword>
<accession>A0A7J6GXK4</accession>